<protein>
    <recommendedName>
        <fullName evidence="3">Transposase</fullName>
    </recommendedName>
</protein>
<reference evidence="1 2" key="1">
    <citation type="submission" date="2023-05" db="EMBL/GenBank/DDBJ databases">
        <authorList>
            <person name="Zhang X."/>
        </authorList>
    </citation>
    <scope>NUCLEOTIDE SEQUENCE [LARGE SCALE GENOMIC DNA]</scope>
    <source>
        <strain evidence="1 2">DM2B3-1</strain>
    </source>
</reference>
<organism evidence="1 2">
    <name type="scientific">Xanthocytophaga flava</name>
    <dbReference type="NCBI Taxonomy" id="3048013"/>
    <lineage>
        <taxon>Bacteria</taxon>
        <taxon>Pseudomonadati</taxon>
        <taxon>Bacteroidota</taxon>
        <taxon>Cytophagia</taxon>
        <taxon>Cytophagales</taxon>
        <taxon>Rhodocytophagaceae</taxon>
        <taxon>Xanthocytophaga</taxon>
    </lineage>
</organism>
<evidence type="ECO:0000313" key="2">
    <source>
        <dbReference type="Proteomes" id="UP001228581"/>
    </source>
</evidence>
<name>A0ABT7CMU5_9BACT</name>
<gene>
    <name evidence="1" type="ORF">QNI19_19060</name>
</gene>
<accession>A0ABT7CMU5</accession>
<proteinExistence type="predicted"/>
<evidence type="ECO:0000313" key="1">
    <source>
        <dbReference type="EMBL" id="MDJ1495047.1"/>
    </source>
</evidence>
<dbReference type="Proteomes" id="UP001228581">
    <property type="component" value="Unassembled WGS sequence"/>
</dbReference>
<comment type="caution">
    <text evidence="1">The sequence shown here is derived from an EMBL/GenBank/DDBJ whole genome shotgun (WGS) entry which is preliminary data.</text>
</comment>
<keyword evidence="2" id="KW-1185">Reference proteome</keyword>
<dbReference type="EMBL" id="JASJOT010000012">
    <property type="protein sequence ID" value="MDJ1495047.1"/>
    <property type="molecule type" value="Genomic_DNA"/>
</dbReference>
<evidence type="ECO:0008006" key="3">
    <source>
        <dbReference type="Google" id="ProtNLM"/>
    </source>
</evidence>
<sequence length="210" mass="24649">MRIKQFCDSQGEVIFFFAVPTEKRHRKANHPIPSMKGYSLKVYYFEKRDSTKHIQYEIDNGALNGLSGEQILKQYMDGVRSNKRLARKLPTYRKLATYLETRAYQHASDTVLKIPDPNNPQTDIPIKDLYTYLLTGNIQFLTFSYKGYPFTLLIEFKNENTKEVMHLLVKDIYVDDIDEVSFQPGYYVIDAGKTDKRNITPIYWEEAHKK</sequence>